<protein>
    <recommendedName>
        <fullName evidence="3">ATP-dependent DNA helicase</fullName>
    </recommendedName>
</protein>
<keyword evidence="2" id="KW-1185">Reference proteome</keyword>
<gene>
    <name evidence="1" type="ORF">GIB67_021012</name>
</gene>
<evidence type="ECO:0000313" key="1">
    <source>
        <dbReference type="EMBL" id="KAF6162863.1"/>
    </source>
</evidence>
<accession>A0A7J7N704</accession>
<name>A0A7J7N704_9MAGN</name>
<proteinExistence type="predicted"/>
<dbReference type="Proteomes" id="UP000541444">
    <property type="component" value="Unassembled WGS sequence"/>
</dbReference>
<comment type="caution">
    <text evidence="1">The sequence shown here is derived from an EMBL/GenBank/DDBJ whole genome shotgun (WGS) entry which is preliminary data.</text>
</comment>
<reference evidence="1 2" key="1">
    <citation type="journal article" date="2020" name="IScience">
        <title>Genome Sequencing of the Endangered Kingdonia uniflora (Circaeasteraceae, Ranunculales) Reveals Potential Mechanisms of Evolutionary Specialization.</title>
        <authorList>
            <person name="Sun Y."/>
            <person name="Deng T."/>
            <person name="Zhang A."/>
            <person name="Moore M.J."/>
            <person name="Landis J.B."/>
            <person name="Lin N."/>
            <person name="Zhang H."/>
            <person name="Zhang X."/>
            <person name="Huang J."/>
            <person name="Zhang X."/>
            <person name="Sun H."/>
            <person name="Wang H."/>
        </authorList>
    </citation>
    <scope>NUCLEOTIDE SEQUENCE [LARGE SCALE GENOMIC DNA]</scope>
    <source>
        <strain evidence="1">TB1705</strain>
        <tissue evidence="1">Leaf</tissue>
    </source>
</reference>
<evidence type="ECO:0008006" key="3">
    <source>
        <dbReference type="Google" id="ProtNLM"/>
    </source>
</evidence>
<organism evidence="1 2">
    <name type="scientific">Kingdonia uniflora</name>
    <dbReference type="NCBI Taxonomy" id="39325"/>
    <lineage>
        <taxon>Eukaryota</taxon>
        <taxon>Viridiplantae</taxon>
        <taxon>Streptophyta</taxon>
        <taxon>Embryophyta</taxon>
        <taxon>Tracheophyta</taxon>
        <taxon>Spermatophyta</taxon>
        <taxon>Magnoliopsida</taxon>
        <taxon>Ranunculales</taxon>
        <taxon>Circaeasteraceae</taxon>
        <taxon>Kingdonia</taxon>
    </lineage>
</organism>
<feature type="non-terminal residue" evidence="1">
    <location>
        <position position="1"/>
    </location>
</feature>
<dbReference type="EMBL" id="JACGCM010001009">
    <property type="protein sequence ID" value="KAF6162863.1"/>
    <property type="molecule type" value="Genomic_DNA"/>
</dbReference>
<dbReference type="AlphaFoldDB" id="A0A7J7N704"/>
<sequence>IRRNPIKTVQLPSTIHNCETVQDLILSVYLNLNISCEREHCFLTERAILSARNDNVSAINDDALNMFLGELIDKIKEHESADHTYNNSLSK</sequence>
<evidence type="ECO:0000313" key="2">
    <source>
        <dbReference type="Proteomes" id="UP000541444"/>
    </source>
</evidence>